<protein>
    <submittedName>
        <fullName evidence="5">Sigma-B regulation protein RsbU (Phosphoserine phosphatase)</fullName>
    </submittedName>
</protein>
<evidence type="ECO:0000313" key="5">
    <source>
        <dbReference type="EMBL" id="SOD96982.1"/>
    </source>
</evidence>
<keyword evidence="3" id="KW-1133">Transmembrane helix</keyword>
<dbReference type="EMBL" id="OCNJ01000006">
    <property type="protein sequence ID" value="SOD96982.1"/>
    <property type="molecule type" value="Genomic_DNA"/>
</dbReference>
<feature type="transmembrane region" description="Helical" evidence="3">
    <location>
        <begin position="33"/>
        <end position="54"/>
    </location>
</feature>
<feature type="coiled-coil region" evidence="2">
    <location>
        <begin position="272"/>
        <end position="299"/>
    </location>
</feature>
<evidence type="ECO:0000256" key="2">
    <source>
        <dbReference type="SAM" id="Coils"/>
    </source>
</evidence>
<dbReference type="PANTHER" id="PTHR43156">
    <property type="entry name" value="STAGE II SPORULATION PROTEIN E-RELATED"/>
    <property type="match status" value="1"/>
</dbReference>
<accession>A0A286GNA8</accession>
<keyword evidence="3" id="KW-0472">Membrane</keyword>
<feature type="transmembrane region" description="Helical" evidence="3">
    <location>
        <begin position="179"/>
        <end position="198"/>
    </location>
</feature>
<reference evidence="6" key="1">
    <citation type="submission" date="2017-09" db="EMBL/GenBank/DDBJ databases">
        <authorList>
            <person name="Varghese N."/>
            <person name="Submissions S."/>
        </authorList>
    </citation>
    <scope>NUCLEOTIDE SEQUENCE [LARGE SCALE GENOMIC DNA]</scope>
    <source>
        <strain evidence="6">USBA 140</strain>
    </source>
</reference>
<feature type="domain" description="HAMP" evidence="4">
    <location>
        <begin position="196"/>
        <end position="252"/>
    </location>
</feature>
<dbReference type="PROSITE" id="PS50885">
    <property type="entry name" value="HAMP"/>
    <property type="match status" value="1"/>
</dbReference>
<evidence type="ECO:0000256" key="1">
    <source>
        <dbReference type="ARBA" id="ARBA00022801"/>
    </source>
</evidence>
<dbReference type="Gene3D" id="3.60.40.10">
    <property type="entry name" value="PPM-type phosphatase domain"/>
    <property type="match status" value="1"/>
</dbReference>
<organism evidence="5 6">
    <name type="scientific">Caenispirillum bisanense</name>
    <dbReference type="NCBI Taxonomy" id="414052"/>
    <lineage>
        <taxon>Bacteria</taxon>
        <taxon>Pseudomonadati</taxon>
        <taxon>Pseudomonadota</taxon>
        <taxon>Alphaproteobacteria</taxon>
        <taxon>Rhodospirillales</taxon>
        <taxon>Novispirillaceae</taxon>
        <taxon>Caenispirillum</taxon>
    </lineage>
</organism>
<dbReference type="GO" id="GO:0016020">
    <property type="term" value="C:membrane"/>
    <property type="evidence" value="ECO:0007669"/>
    <property type="project" value="InterPro"/>
</dbReference>
<evidence type="ECO:0000259" key="4">
    <source>
        <dbReference type="PROSITE" id="PS50885"/>
    </source>
</evidence>
<dbReference type="InterPro" id="IPR052016">
    <property type="entry name" value="Bact_Sigma-Reg"/>
</dbReference>
<dbReference type="AlphaFoldDB" id="A0A286GNA8"/>
<keyword evidence="3" id="KW-0812">Transmembrane</keyword>
<dbReference type="GO" id="GO:0007165">
    <property type="term" value="P:signal transduction"/>
    <property type="evidence" value="ECO:0007669"/>
    <property type="project" value="InterPro"/>
</dbReference>
<dbReference type="GO" id="GO:0016791">
    <property type="term" value="F:phosphatase activity"/>
    <property type="evidence" value="ECO:0007669"/>
    <property type="project" value="TreeGrafter"/>
</dbReference>
<name>A0A286GNA8_9PROT</name>
<dbReference type="InterPro" id="IPR003660">
    <property type="entry name" value="HAMP_dom"/>
</dbReference>
<dbReference type="RefSeq" id="WP_245913488.1">
    <property type="nucleotide sequence ID" value="NZ_OCNJ01000006.1"/>
</dbReference>
<dbReference type="Proteomes" id="UP000219621">
    <property type="component" value="Unassembled WGS sequence"/>
</dbReference>
<sequence>MSQTLPRIGPATAASPVVAPGRHTFRSLTLKQAAVTLVIALLFGILGSAVELVFDWRSMREEVAGTMRRTLAMVEPSAAEAAFQLNDRLAEQVARGLAEYPAVAQVTLIDDMGGDLATFARGTADADGTLADRLFGDLSTWTLPLVHEGRPVGTLEVGLTAEVAAERFFERATTNAAMGLLRAFAICGVVVLAFYLMITRPLLRLSQQVMAVDPANPGATPVPPAAGHRHDELGGLIDGLNGLMSAFQRGLDQRDKAEGELTALTLELEARVEQRTAALAAAKQEIEQLNGRLAAENVRLGAELDVSRKIQGMLLPKPEELAAIRGLDLATYMQPASEVGGDYYDILQSGGDRVRIGIGDVTGHGLESGVVMLMTQSAVRTLVASDEQDMGRMLGILNRTIYDNVQRMGSDKNLTLALLDHTPREGGGGSLRIGGQHESVIVVRGDGSVELVDTTWLGMPLGLVDTVEEFVGETEVTLAPGDGVVLYTDGITEAADASDALYGLDRLCRVVSDHWAEPADRIKQAVVDDVMRHIGGHVIYDDLTLIVLKQK</sequence>
<evidence type="ECO:0000256" key="3">
    <source>
        <dbReference type="SAM" id="Phobius"/>
    </source>
</evidence>
<proteinExistence type="predicted"/>
<dbReference type="SMART" id="SM00331">
    <property type="entry name" value="PP2C_SIG"/>
    <property type="match status" value="1"/>
</dbReference>
<dbReference type="InterPro" id="IPR001932">
    <property type="entry name" value="PPM-type_phosphatase-like_dom"/>
</dbReference>
<keyword evidence="1" id="KW-0378">Hydrolase</keyword>
<dbReference type="PANTHER" id="PTHR43156:SF2">
    <property type="entry name" value="STAGE II SPORULATION PROTEIN E"/>
    <property type="match status" value="1"/>
</dbReference>
<keyword evidence="2" id="KW-0175">Coiled coil</keyword>
<evidence type="ECO:0000313" key="6">
    <source>
        <dbReference type="Proteomes" id="UP000219621"/>
    </source>
</evidence>
<dbReference type="InterPro" id="IPR036457">
    <property type="entry name" value="PPM-type-like_dom_sf"/>
</dbReference>
<dbReference type="Pfam" id="PF07228">
    <property type="entry name" value="SpoIIE"/>
    <property type="match status" value="1"/>
</dbReference>
<gene>
    <name evidence="5" type="ORF">SAMN05421508_106192</name>
</gene>
<keyword evidence="6" id="KW-1185">Reference proteome</keyword>